<keyword evidence="3" id="KW-0597">Phosphoprotein</keyword>
<dbReference type="Pfam" id="PF02518">
    <property type="entry name" value="HATPase_c"/>
    <property type="match status" value="1"/>
</dbReference>
<dbReference type="EC" id="2.7.13.3" evidence="2"/>
<dbReference type="PANTHER" id="PTHR43547">
    <property type="entry name" value="TWO-COMPONENT HISTIDINE KINASE"/>
    <property type="match status" value="1"/>
</dbReference>
<keyword evidence="5" id="KW-0418">Kinase</keyword>
<dbReference type="OrthoDB" id="9792686at2"/>
<name>A0A4P6HHK2_9BACT</name>
<evidence type="ECO:0000313" key="6">
    <source>
        <dbReference type="Proteomes" id="UP000293296"/>
    </source>
</evidence>
<sequence>MSARLLPLFSDERSSEQAVDRQARLFAESPAPGILDHLPQGVAVFNAHRQIVYANKAFGDLSAEGRDACEVVGLRLGEALSCFGTKIDNGVCGTTELCRSCGAARSLAASLAGKNAVSGDCSISRQGVEHLETLDFRIWIWSMRHGQETFHVALLADIRAEKRLDLMERIFYHDILNLVSGMQGVCELMREEEEGTRNAELDLLLFAVERVNDLIQAQRDLSFAERGDYEVAVNKMGSLSLLSDITALMRRDSSCKGKALAVAPESEDVFFASDRKLLTRILVNFQKNALEATPAGGGVSVGCDRQDGRVRFWVRNSALVPEEARPQIFRRAFSTKGRGRGLGTYGAKLFAESYLGGTVGFRSQEGEGTTFFVSLPCLE</sequence>
<dbReference type="InterPro" id="IPR036890">
    <property type="entry name" value="HATPase_C_sf"/>
</dbReference>
<evidence type="ECO:0000256" key="3">
    <source>
        <dbReference type="ARBA" id="ARBA00022553"/>
    </source>
</evidence>
<keyword evidence="6" id="KW-1185">Reference proteome</keyword>
<gene>
    <name evidence="5" type="ORF">C3Y92_04825</name>
</gene>
<keyword evidence="5" id="KW-0808">Transferase</keyword>
<accession>A0A4P6HHK2</accession>
<dbReference type="InterPro" id="IPR005467">
    <property type="entry name" value="His_kinase_dom"/>
</dbReference>
<evidence type="ECO:0000256" key="1">
    <source>
        <dbReference type="ARBA" id="ARBA00000085"/>
    </source>
</evidence>
<dbReference type="PRINTS" id="PR00344">
    <property type="entry name" value="BCTRLSENSOR"/>
</dbReference>
<dbReference type="KEGG" id="dcb:C3Y92_04825"/>
<dbReference type="GO" id="GO:0000155">
    <property type="term" value="F:phosphorelay sensor kinase activity"/>
    <property type="evidence" value="ECO:0007669"/>
    <property type="project" value="TreeGrafter"/>
</dbReference>
<evidence type="ECO:0000256" key="2">
    <source>
        <dbReference type="ARBA" id="ARBA00012438"/>
    </source>
</evidence>
<protein>
    <recommendedName>
        <fullName evidence="2">histidine kinase</fullName>
        <ecNumber evidence="2">2.7.13.3</ecNumber>
    </recommendedName>
</protein>
<dbReference type="InterPro" id="IPR003594">
    <property type="entry name" value="HATPase_dom"/>
</dbReference>
<evidence type="ECO:0000313" key="5">
    <source>
        <dbReference type="EMBL" id="QAZ66601.1"/>
    </source>
</evidence>
<dbReference type="PROSITE" id="PS50109">
    <property type="entry name" value="HIS_KIN"/>
    <property type="match status" value="1"/>
</dbReference>
<proteinExistence type="predicted"/>
<comment type="catalytic activity">
    <reaction evidence="1">
        <text>ATP + protein L-histidine = ADP + protein N-phospho-L-histidine.</text>
        <dbReference type="EC" id="2.7.13.3"/>
    </reaction>
</comment>
<dbReference type="EMBL" id="CP026538">
    <property type="protein sequence ID" value="QAZ66601.1"/>
    <property type="molecule type" value="Genomic_DNA"/>
</dbReference>
<dbReference type="SMART" id="SM00387">
    <property type="entry name" value="HATPase_c"/>
    <property type="match status" value="1"/>
</dbReference>
<dbReference type="RefSeq" id="WP_129350020.1">
    <property type="nucleotide sequence ID" value="NZ_CP026538.1"/>
</dbReference>
<organism evidence="5 6">
    <name type="scientific">Solidesulfovibrio carbinolicus</name>
    <dbReference type="NCBI Taxonomy" id="296842"/>
    <lineage>
        <taxon>Bacteria</taxon>
        <taxon>Pseudomonadati</taxon>
        <taxon>Thermodesulfobacteriota</taxon>
        <taxon>Desulfovibrionia</taxon>
        <taxon>Desulfovibrionales</taxon>
        <taxon>Desulfovibrionaceae</taxon>
        <taxon>Solidesulfovibrio</taxon>
    </lineage>
</organism>
<dbReference type="SUPFAM" id="SSF55874">
    <property type="entry name" value="ATPase domain of HSP90 chaperone/DNA topoisomerase II/histidine kinase"/>
    <property type="match status" value="1"/>
</dbReference>
<reference evidence="5 6" key="1">
    <citation type="submission" date="2018-02" db="EMBL/GenBank/DDBJ databases">
        <title>Genome sequence of Desulfovibrio carbinolicus DSM 3852.</title>
        <authorList>
            <person name="Wilbanks E."/>
            <person name="Skennerton C.T."/>
            <person name="Orphan V.J."/>
        </authorList>
    </citation>
    <scope>NUCLEOTIDE SEQUENCE [LARGE SCALE GENOMIC DNA]</scope>
    <source>
        <strain evidence="5 6">DSM 3852</strain>
    </source>
</reference>
<dbReference type="PANTHER" id="PTHR43547:SF2">
    <property type="entry name" value="HYBRID SIGNAL TRANSDUCTION HISTIDINE KINASE C"/>
    <property type="match status" value="1"/>
</dbReference>
<dbReference type="Gene3D" id="3.30.565.10">
    <property type="entry name" value="Histidine kinase-like ATPase, C-terminal domain"/>
    <property type="match status" value="1"/>
</dbReference>
<evidence type="ECO:0000259" key="4">
    <source>
        <dbReference type="PROSITE" id="PS50109"/>
    </source>
</evidence>
<feature type="domain" description="Histidine kinase" evidence="4">
    <location>
        <begin position="170"/>
        <end position="379"/>
    </location>
</feature>
<dbReference type="Proteomes" id="UP000293296">
    <property type="component" value="Chromosome"/>
</dbReference>
<dbReference type="InterPro" id="IPR004358">
    <property type="entry name" value="Sig_transdc_His_kin-like_C"/>
</dbReference>
<dbReference type="AlphaFoldDB" id="A0A4P6HHK2"/>